<comment type="caution">
    <text evidence="2">The sequence shown here is derived from an EMBL/GenBank/DDBJ whole genome shotgun (WGS) entry which is preliminary data.</text>
</comment>
<evidence type="ECO:0000313" key="3">
    <source>
        <dbReference type="Proteomes" id="UP000658690"/>
    </source>
</evidence>
<proteinExistence type="predicted"/>
<dbReference type="Pfam" id="PF01408">
    <property type="entry name" value="GFO_IDH_MocA"/>
    <property type="match status" value="1"/>
</dbReference>
<feature type="domain" description="Gfo/Idh/MocA-like oxidoreductase N-terminal" evidence="1">
    <location>
        <begin position="4"/>
        <end position="125"/>
    </location>
</feature>
<keyword evidence="3" id="KW-1185">Reference proteome</keyword>
<gene>
    <name evidence="2" type="ORF">GC102_30485</name>
</gene>
<sequence length="360" mass="41114">MTRIKVGIIGLGEVAQMIHLPILESLPELYEMVAFCDISPKLLAKMGEKYRVQHLYLNAIDMFEQSELDAVFVLNNMEYHTESTIAALNKRIHVFVEKPMCVTQAEVHEIIQARDAANVQVMVGYMRRFAPAYLRVLEEVKSLGPIIYVRVRDIIGQNKFFTSQSNPVYRFNDIPDDAVQDRKERNAKLMREAVGEASGDMYGAYGLLLGLNSHDISAMRELIGMPIAVKAASSWLGGRFKNAIFEYDGFNVTFETGMDQQGRFDAHIEVYGENKSVLIQYDTPYIRQLPTTLHISETIGDSFEESTIRPTYKDAYVYELEYFYEVVTKGLQPKTTPEDYLQDLVIFKMIMEAIKGEIYS</sequence>
<dbReference type="Gene3D" id="3.30.360.10">
    <property type="entry name" value="Dihydrodipicolinate Reductase, domain 2"/>
    <property type="match status" value="1"/>
</dbReference>
<name>A0ABX1ZC78_9BACL</name>
<dbReference type="SUPFAM" id="SSF51735">
    <property type="entry name" value="NAD(P)-binding Rossmann-fold domains"/>
    <property type="match status" value="1"/>
</dbReference>
<dbReference type="SUPFAM" id="SSF55347">
    <property type="entry name" value="Glyceraldehyde-3-phosphate dehydrogenase-like, C-terminal domain"/>
    <property type="match status" value="1"/>
</dbReference>
<dbReference type="EMBL" id="WHOC01000158">
    <property type="protein sequence ID" value="NOU90054.1"/>
    <property type="molecule type" value="Genomic_DNA"/>
</dbReference>
<reference evidence="2 3" key="1">
    <citation type="submission" date="2019-10" db="EMBL/GenBank/DDBJ databases">
        <title>Description of Paenibacillus choica sp. nov.</title>
        <authorList>
            <person name="Carlier A."/>
            <person name="Qi S."/>
        </authorList>
    </citation>
    <scope>NUCLEOTIDE SEQUENCE [LARGE SCALE GENOMIC DNA]</scope>
    <source>
        <strain evidence="2 3">LMG 31460</strain>
    </source>
</reference>
<dbReference type="Proteomes" id="UP000658690">
    <property type="component" value="Unassembled WGS sequence"/>
</dbReference>
<evidence type="ECO:0000313" key="2">
    <source>
        <dbReference type="EMBL" id="NOU90054.1"/>
    </source>
</evidence>
<dbReference type="InterPro" id="IPR036291">
    <property type="entry name" value="NAD(P)-bd_dom_sf"/>
</dbReference>
<evidence type="ECO:0000259" key="1">
    <source>
        <dbReference type="Pfam" id="PF01408"/>
    </source>
</evidence>
<dbReference type="PANTHER" id="PTHR42840:SF7">
    <property type="entry name" value="BINDING ROSSMANN FOLD OXIDOREDUCTASE, PUTATIVE (AFU_ORTHOLOGUE AFUA_4G10190)-RELATED"/>
    <property type="match status" value="1"/>
</dbReference>
<accession>A0ABX1ZC78</accession>
<dbReference type="RefSeq" id="WP_171692862.1">
    <property type="nucleotide sequence ID" value="NZ_WHOC01000158.1"/>
</dbReference>
<dbReference type="PANTHER" id="PTHR42840">
    <property type="entry name" value="NAD(P)-BINDING ROSSMANN-FOLD SUPERFAMILY PROTEIN-RELATED"/>
    <property type="match status" value="1"/>
</dbReference>
<organism evidence="2 3">
    <name type="scientific">Paenibacillus germinis</name>
    <dbReference type="NCBI Taxonomy" id="2654979"/>
    <lineage>
        <taxon>Bacteria</taxon>
        <taxon>Bacillati</taxon>
        <taxon>Bacillota</taxon>
        <taxon>Bacilli</taxon>
        <taxon>Bacillales</taxon>
        <taxon>Paenibacillaceae</taxon>
        <taxon>Paenibacillus</taxon>
    </lineage>
</organism>
<protein>
    <submittedName>
        <fullName evidence="2">Gfo/Idh/MocA family oxidoreductase</fullName>
    </submittedName>
</protein>
<dbReference type="InterPro" id="IPR000683">
    <property type="entry name" value="Gfo/Idh/MocA-like_OxRdtase_N"/>
</dbReference>
<dbReference type="Gene3D" id="3.40.50.720">
    <property type="entry name" value="NAD(P)-binding Rossmann-like Domain"/>
    <property type="match status" value="1"/>
</dbReference>